<evidence type="ECO:0008006" key="5">
    <source>
        <dbReference type="Google" id="ProtNLM"/>
    </source>
</evidence>
<dbReference type="AlphaFoldDB" id="A0A9R1W416"/>
<organism evidence="3 4">
    <name type="scientific">Lactuca sativa</name>
    <name type="common">Garden lettuce</name>
    <dbReference type="NCBI Taxonomy" id="4236"/>
    <lineage>
        <taxon>Eukaryota</taxon>
        <taxon>Viridiplantae</taxon>
        <taxon>Streptophyta</taxon>
        <taxon>Embryophyta</taxon>
        <taxon>Tracheophyta</taxon>
        <taxon>Spermatophyta</taxon>
        <taxon>Magnoliopsida</taxon>
        <taxon>eudicotyledons</taxon>
        <taxon>Gunneridae</taxon>
        <taxon>Pentapetalae</taxon>
        <taxon>asterids</taxon>
        <taxon>campanulids</taxon>
        <taxon>Asterales</taxon>
        <taxon>Asteraceae</taxon>
        <taxon>Cichorioideae</taxon>
        <taxon>Cichorieae</taxon>
        <taxon>Lactucinae</taxon>
        <taxon>Lactuca</taxon>
    </lineage>
</organism>
<evidence type="ECO:0000256" key="1">
    <source>
        <dbReference type="SAM" id="Coils"/>
    </source>
</evidence>
<dbReference type="CDD" id="cd00303">
    <property type="entry name" value="retropepsin_like"/>
    <property type="match status" value="1"/>
</dbReference>
<dbReference type="EMBL" id="NBSK02000003">
    <property type="protein sequence ID" value="KAJ0219457.1"/>
    <property type="molecule type" value="Genomic_DNA"/>
</dbReference>
<feature type="region of interest" description="Disordered" evidence="2">
    <location>
        <begin position="139"/>
        <end position="161"/>
    </location>
</feature>
<sequence>MTIHLADKTVTHPRGVCEDLLIKVDRLVFPADFVILDMDEDHNVPLILGRPFLNTACAIVDISSIDLDDELLEKELALWYENNSKKSTLSLEEEFDAKRDLRELEKLLEESEANKDVSNFEETNLTCLDKNLQCDEANQDHKKESLEEEENTKAWNNNKHNSSIGLHMIDQRVKEVKLITIKRTKP</sequence>
<keyword evidence="4" id="KW-1185">Reference proteome</keyword>
<reference evidence="3 4" key="1">
    <citation type="journal article" date="2017" name="Nat. Commun.">
        <title>Genome assembly with in vitro proximity ligation data and whole-genome triplication in lettuce.</title>
        <authorList>
            <person name="Reyes-Chin-Wo S."/>
            <person name="Wang Z."/>
            <person name="Yang X."/>
            <person name="Kozik A."/>
            <person name="Arikit S."/>
            <person name="Song C."/>
            <person name="Xia L."/>
            <person name="Froenicke L."/>
            <person name="Lavelle D.O."/>
            <person name="Truco M.J."/>
            <person name="Xia R."/>
            <person name="Zhu S."/>
            <person name="Xu C."/>
            <person name="Xu H."/>
            <person name="Xu X."/>
            <person name="Cox K."/>
            <person name="Korf I."/>
            <person name="Meyers B.C."/>
            <person name="Michelmore R.W."/>
        </authorList>
    </citation>
    <scope>NUCLEOTIDE SEQUENCE [LARGE SCALE GENOMIC DNA]</scope>
    <source>
        <strain evidence="4">cv. Salinas</strain>
        <tissue evidence="3">Seedlings</tissue>
    </source>
</reference>
<dbReference type="InterPro" id="IPR021109">
    <property type="entry name" value="Peptidase_aspartic_dom_sf"/>
</dbReference>
<dbReference type="PANTHER" id="PTHR33067:SF35">
    <property type="entry name" value="ASPARTIC PEPTIDASE DDI1-TYPE DOMAIN-CONTAINING PROTEIN"/>
    <property type="match status" value="1"/>
</dbReference>
<dbReference type="Proteomes" id="UP000235145">
    <property type="component" value="Unassembled WGS sequence"/>
</dbReference>
<dbReference type="Gene3D" id="2.40.70.10">
    <property type="entry name" value="Acid Proteases"/>
    <property type="match status" value="1"/>
</dbReference>
<name>A0A9R1W416_LACSA</name>
<protein>
    <recommendedName>
        <fullName evidence="5">Reverse transcriptase domain-containing protein</fullName>
    </recommendedName>
</protein>
<comment type="caution">
    <text evidence="3">The sequence shown here is derived from an EMBL/GenBank/DDBJ whole genome shotgun (WGS) entry which is preliminary data.</text>
</comment>
<evidence type="ECO:0000313" key="4">
    <source>
        <dbReference type="Proteomes" id="UP000235145"/>
    </source>
</evidence>
<evidence type="ECO:0000313" key="3">
    <source>
        <dbReference type="EMBL" id="KAJ0219457.1"/>
    </source>
</evidence>
<accession>A0A9R1W416</accession>
<gene>
    <name evidence="3" type="ORF">LSAT_V11C300127220</name>
</gene>
<proteinExistence type="predicted"/>
<keyword evidence="1" id="KW-0175">Coiled coil</keyword>
<feature type="coiled-coil region" evidence="1">
    <location>
        <begin position="94"/>
        <end position="121"/>
    </location>
</feature>
<evidence type="ECO:0000256" key="2">
    <source>
        <dbReference type="SAM" id="MobiDB-lite"/>
    </source>
</evidence>
<dbReference type="PANTHER" id="PTHR33067">
    <property type="entry name" value="RNA-DIRECTED DNA POLYMERASE-RELATED"/>
    <property type="match status" value="1"/>
</dbReference>